<reference evidence="4 6" key="2">
    <citation type="submission" date="2018-06" db="EMBL/GenBank/DDBJ databases">
        <authorList>
            <consortium name="Pathogen Informatics"/>
            <person name="Doyle S."/>
        </authorList>
    </citation>
    <scope>NUCLEOTIDE SEQUENCE [LARGE SCALE GENOMIC DNA]</scope>
    <source>
        <strain evidence="4 6">NCTC12239</strain>
    </source>
</reference>
<feature type="region of interest" description="Disordered" evidence="2">
    <location>
        <begin position="1"/>
        <end position="41"/>
    </location>
</feature>
<dbReference type="OrthoDB" id="5653033at2"/>
<evidence type="ECO:0000313" key="3">
    <source>
        <dbReference type="EMBL" id="KTD30992.1"/>
    </source>
</evidence>
<evidence type="ECO:0000256" key="2">
    <source>
        <dbReference type="SAM" id="MobiDB-lite"/>
    </source>
</evidence>
<feature type="compositionally biased region" description="Low complexity" evidence="2">
    <location>
        <begin position="31"/>
        <end position="41"/>
    </location>
</feature>
<dbReference type="InterPro" id="IPR049966">
    <property type="entry name" value="T4SS_LegC2C7"/>
</dbReference>
<keyword evidence="5" id="KW-1185">Reference proteome</keyword>
<evidence type="ECO:0000313" key="6">
    <source>
        <dbReference type="Proteomes" id="UP000254040"/>
    </source>
</evidence>
<name>A0A378K2U5_9GAMM</name>
<evidence type="ECO:0000313" key="4">
    <source>
        <dbReference type="EMBL" id="STX63569.1"/>
    </source>
</evidence>
<dbReference type="Proteomes" id="UP000254040">
    <property type="component" value="Unassembled WGS sequence"/>
</dbReference>
<feature type="region of interest" description="Disordered" evidence="2">
    <location>
        <begin position="388"/>
        <end position="427"/>
    </location>
</feature>
<sequence>MGDQDKELQAQDSKVVTKPINSEPEPTESHPLQPTTDLPETLDDLTSLETPKIEIESLQKITAAKNDLLKVKQTLSSIIDTMASNPSIINQASKYWGELPLWQKILGGVIVSGPVLAAGLFAHVGVLMVIGAVNGLAYTASGMILDDHHVHTEDIARKLKEGIFSLADLLQITINALEQIVVSLKVEIEKFIVENAKLADSVSDLKSEVTSLTAQVELFVKTQSLLRETRNDLEQSAEKLKSSVEVQTELLAKNQELLDQVKEDYKKNEQQLNDKIAELQAVKNAMDKQIQQATLVSTTLQGAVETMAGTLVQDEEKRAHFQKQLDEFLSGRKEGFHNIANRICDAETKLAELTGKLSDTQQQYNQLLAVQEGHISRLEQIGVQPDVENVEPKKPKGRRSHGQGMFSHKQQQGIDTVEYTPPTVSTH</sequence>
<reference evidence="3 5" key="1">
    <citation type="submission" date="2015-11" db="EMBL/GenBank/DDBJ databases">
        <title>Genomic analysis of 38 Legionella species identifies large and diverse effector repertoires.</title>
        <authorList>
            <person name="Burstein D."/>
            <person name="Amaro F."/>
            <person name="Zusman T."/>
            <person name="Lifshitz Z."/>
            <person name="Cohen O."/>
            <person name="Gilbert J.A."/>
            <person name="Pupko T."/>
            <person name="Shuman H.A."/>
            <person name="Segal G."/>
        </authorList>
    </citation>
    <scope>NUCLEOTIDE SEQUENCE [LARGE SCALE GENOMIC DNA]</scope>
    <source>
        <strain evidence="3 5">ATCC 43877</strain>
    </source>
</reference>
<organism evidence="4 6">
    <name type="scientific">Legionella moravica</name>
    <dbReference type="NCBI Taxonomy" id="39962"/>
    <lineage>
        <taxon>Bacteria</taxon>
        <taxon>Pseudomonadati</taxon>
        <taxon>Pseudomonadota</taxon>
        <taxon>Gammaproteobacteria</taxon>
        <taxon>Legionellales</taxon>
        <taxon>Legionellaceae</taxon>
        <taxon>Legionella</taxon>
    </lineage>
</organism>
<evidence type="ECO:0000313" key="5">
    <source>
        <dbReference type="Proteomes" id="UP000054985"/>
    </source>
</evidence>
<evidence type="ECO:0000256" key="1">
    <source>
        <dbReference type="SAM" id="Coils"/>
    </source>
</evidence>
<feature type="coiled-coil region" evidence="1">
    <location>
        <begin position="230"/>
        <end position="292"/>
    </location>
</feature>
<dbReference type="EMBL" id="UGOG01000001">
    <property type="protein sequence ID" value="STX63569.1"/>
    <property type="molecule type" value="Genomic_DNA"/>
</dbReference>
<protein>
    <submittedName>
        <fullName evidence="4">Inclusion membrane protein A</fullName>
    </submittedName>
</protein>
<accession>A0A378K2U5</accession>
<dbReference type="STRING" id="39962.Lmor_3099"/>
<proteinExistence type="predicted"/>
<keyword evidence="1" id="KW-0175">Coiled coil</keyword>
<dbReference type="NCBIfam" id="NF043058">
    <property type="entry name" value="T4SS_LegC2C7"/>
    <property type="match status" value="1"/>
</dbReference>
<dbReference type="Proteomes" id="UP000054985">
    <property type="component" value="Unassembled WGS sequence"/>
</dbReference>
<dbReference type="RefSeq" id="WP_051190696.1">
    <property type="nucleotide sequence ID" value="NZ_CAAAJG010000017.1"/>
</dbReference>
<dbReference type="EMBL" id="LNYN01000042">
    <property type="protein sequence ID" value="KTD30992.1"/>
    <property type="molecule type" value="Genomic_DNA"/>
</dbReference>
<dbReference type="AlphaFoldDB" id="A0A378K2U5"/>
<gene>
    <name evidence="3" type="ORF">Lmor_3099</name>
    <name evidence="4" type="ORF">NCTC12239_02517</name>
</gene>